<evidence type="ECO:0000256" key="4">
    <source>
        <dbReference type="PIRSR" id="PIRSR600898-1"/>
    </source>
</evidence>
<feature type="compositionally biased region" description="Low complexity" evidence="6">
    <location>
        <begin position="309"/>
        <end position="324"/>
    </location>
</feature>
<gene>
    <name evidence="7" type="ORF">Cboi02_000318800</name>
</gene>
<comment type="caution">
    <text evidence="7">The sequence shown here is derived from an EMBL/GenBank/DDBJ whole genome shotgun (WGS) entry which is preliminary data.</text>
</comment>
<dbReference type="Gene3D" id="1.20.58.480">
    <property type="match status" value="2"/>
</dbReference>
<dbReference type="GO" id="GO:0005737">
    <property type="term" value="C:cytoplasm"/>
    <property type="evidence" value="ECO:0007669"/>
    <property type="project" value="TreeGrafter"/>
</dbReference>
<evidence type="ECO:0000256" key="3">
    <source>
        <dbReference type="ARBA" id="ARBA00023004"/>
    </source>
</evidence>
<dbReference type="GO" id="GO:0046872">
    <property type="term" value="F:metal ion binding"/>
    <property type="evidence" value="ECO:0007669"/>
    <property type="project" value="UniProtKB-UniRule"/>
</dbReference>
<dbReference type="GO" id="GO:0020037">
    <property type="term" value="F:heme binding"/>
    <property type="evidence" value="ECO:0007669"/>
    <property type="project" value="UniProtKB-UniRule"/>
</dbReference>
<evidence type="ECO:0000256" key="5">
    <source>
        <dbReference type="RuleBase" id="RU369119"/>
    </source>
</evidence>
<keyword evidence="4 5" id="KW-0349">Heme</keyword>
<dbReference type="AlphaFoldDB" id="A0A9W6SZR4"/>
<comment type="catalytic activity">
    <reaction evidence="5">
        <text>L-tryptophan + O2 = N-formyl-L-kynurenine</text>
        <dbReference type="Rhea" id="RHEA:24536"/>
        <dbReference type="ChEBI" id="CHEBI:15379"/>
        <dbReference type="ChEBI" id="CHEBI:57912"/>
        <dbReference type="ChEBI" id="CHEBI:58629"/>
    </reaction>
</comment>
<reference evidence="7" key="1">
    <citation type="submission" date="2023-04" db="EMBL/GenBank/DDBJ databases">
        <title>Candida boidinii NBRC 10035.</title>
        <authorList>
            <person name="Ichikawa N."/>
            <person name="Sato H."/>
            <person name="Tonouchi N."/>
        </authorList>
    </citation>
    <scope>NUCLEOTIDE SEQUENCE</scope>
    <source>
        <strain evidence="7">NBRC 10035</strain>
    </source>
</reference>
<dbReference type="Proteomes" id="UP001165120">
    <property type="component" value="Unassembled WGS sequence"/>
</dbReference>
<evidence type="ECO:0000256" key="1">
    <source>
        <dbReference type="ARBA" id="ARBA00007119"/>
    </source>
</evidence>
<keyword evidence="5" id="KW-0223">Dioxygenase</keyword>
<evidence type="ECO:0000313" key="7">
    <source>
        <dbReference type="EMBL" id="GME71373.1"/>
    </source>
</evidence>
<dbReference type="InterPro" id="IPR037217">
    <property type="entry name" value="Trp/Indoleamine_2_3_dOase-like"/>
</dbReference>
<dbReference type="PANTHER" id="PTHR28657:SF5">
    <property type="entry name" value="INDOLEAMINE 2,3-DIOXYGENASE"/>
    <property type="match status" value="1"/>
</dbReference>
<dbReference type="GO" id="GO:0019441">
    <property type="term" value="P:L-tryptophan catabolic process to kynurenine"/>
    <property type="evidence" value="ECO:0007669"/>
    <property type="project" value="UniProtKB-UniRule"/>
</dbReference>
<dbReference type="PANTHER" id="PTHR28657">
    <property type="entry name" value="INDOLEAMINE 2,3-DIOXYGENASE"/>
    <property type="match status" value="1"/>
</dbReference>
<feature type="binding site" description="proximal binding residue" evidence="4">
    <location>
        <position position="383"/>
    </location>
    <ligand>
        <name>heme b</name>
        <dbReference type="ChEBI" id="CHEBI:60344"/>
    </ligand>
    <ligandPart>
        <name>Fe</name>
        <dbReference type="ChEBI" id="CHEBI:18248"/>
    </ligandPart>
</feature>
<dbReference type="EC" id="1.13.11.52" evidence="5"/>
<proteinExistence type="inferred from homology"/>
<evidence type="ECO:0000256" key="2">
    <source>
        <dbReference type="ARBA" id="ARBA00022723"/>
    </source>
</evidence>
<sequence length="535" mass="60177">MPSYTYPLPNLSEYDVSEKFGFLPESLPLEALPEYYKQWEKIAQNLPALLLTKKIRFVIDKLPLLSTEYLVTEEQFRRAYTVLNFLTHSYIWGVDTPTNRLPEQIAKPFIEVSDHLRLPPVGTYAGLCLWNYKFILPEFKDLLDELDTDSNGEDYDDDVSLAKKEEFLNNIQSITTYSGSIDESWFYLISVYFEYCGASCIKLGLDSIKATRENDCNKLISNLQKLAELIDYLGSILLRMEEMCDPHVFYFKLRPYLAGWKNMQSAGLPDGIYYGNETEPRVYAGGSNAQSSLIQTFDLILNVEHHASGESANDDSSSSSSSGNPFMDEMRNYMPGKHADFLEHLSKINTVRDFVMKNADSNDELLLSYNAAVAMLKAFRDKHIQLVTRYIIIQAQKAANAGSSTTNKALRTGLAKSSASTSSSGKSKSKNELRGTGGTALLPFLKQCRDETGNTAAGNWGRRLLSDSNNVNLMKINKKLTESEKNVNENKLSNEKLIKKNLAENSNLDEDIDSLTVGLAGTWTDDKSNINKGHW</sequence>
<comment type="function">
    <text evidence="5">Produces N-formyl-kynurenine through the oxidation of tryptophan.</text>
</comment>
<dbReference type="FunFam" id="1.20.58.480:FF:000004">
    <property type="entry name" value="Indoleamine 2,3-dioxygenase subfamily"/>
    <property type="match status" value="1"/>
</dbReference>
<dbReference type="GO" id="GO:0033754">
    <property type="term" value="F:indoleamine 2,3-dioxygenase activity"/>
    <property type="evidence" value="ECO:0007669"/>
    <property type="project" value="UniProtKB-EC"/>
</dbReference>
<keyword evidence="2 4" id="KW-0479">Metal-binding</keyword>
<accession>A0A9W6SZR4</accession>
<comment type="similarity">
    <text evidence="1 5">Belongs to the indoleamine 2,3-dioxygenase family.</text>
</comment>
<keyword evidence="5" id="KW-0560">Oxidoreductase</keyword>
<dbReference type="InterPro" id="IPR000898">
    <property type="entry name" value="Indolamine_dOase"/>
</dbReference>
<organism evidence="7 8">
    <name type="scientific">Candida boidinii</name>
    <name type="common">Yeast</name>
    <dbReference type="NCBI Taxonomy" id="5477"/>
    <lineage>
        <taxon>Eukaryota</taxon>
        <taxon>Fungi</taxon>
        <taxon>Dikarya</taxon>
        <taxon>Ascomycota</taxon>
        <taxon>Saccharomycotina</taxon>
        <taxon>Pichiomycetes</taxon>
        <taxon>Pichiales</taxon>
        <taxon>Pichiaceae</taxon>
        <taxon>Ogataea</taxon>
        <taxon>Ogataea/Candida clade</taxon>
    </lineage>
</organism>
<dbReference type="SUPFAM" id="SSF140959">
    <property type="entry name" value="Indolic compounds 2,3-dioxygenase-like"/>
    <property type="match status" value="1"/>
</dbReference>
<protein>
    <recommendedName>
        <fullName evidence="5">Indoleamine 2,3-dioxygenase</fullName>
        <ecNumber evidence="5">1.13.11.52</ecNumber>
    </recommendedName>
</protein>
<name>A0A9W6SZR4_CANBO</name>
<feature type="compositionally biased region" description="Low complexity" evidence="6">
    <location>
        <begin position="416"/>
        <end position="426"/>
    </location>
</feature>
<feature type="region of interest" description="Disordered" evidence="6">
    <location>
        <begin position="308"/>
        <end position="329"/>
    </location>
</feature>
<feature type="region of interest" description="Disordered" evidence="6">
    <location>
        <begin position="412"/>
        <end position="435"/>
    </location>
</feature>
<evidence type="ECO:0000256" key="6">
    <source>
        <dbReference type="SAM" id="MobiDB-lite"/>
    </source>
</evidence>
<keyword evidence="3 4" id="KW-0408">Iron</keyword>
<dbReference type="Pfam" id="PF01231">
    <property type="entry name" value="IDO"/>
    <property type="match status" value="1"/>
</dbReference>
<dbReference type="GO" id="GO:0034354">
    <property type="term" value="P:'de novo' NAD+ biosynthetic process from L-tryptophan"/>
    <property type="evidence" value="ECO:0007669"/>
    <property type="project" value="TreeGrafter"/>
</dbReference>
<keyword evidence="8" id="KW-1185">Reference proteome</keyword>
<dbReference type="EMBL" id="BSXN01001061">
    <property type="protein sequence ID" value="GME71373.1"/>
    <property type="molecule type" value="Genomic_DNA"/>
</dbReference>
<evidence type="ECO:0000313" key="8">
    <source>
        <dbReference type="Proteomes" id="UP001165120"/>
    </source>
</evidence>
<dbReference type="PROSITE" id="PS00876">
    <property type="entry name" value="IDO_1"/>
    <property type="match status" value="1"/>
</dbReference>